<dbReference type="Gene3D" id="3.65.10.10">
    <property type="entry name" value="Enolpyruvate transferase domain"/>
    <property type="match status" value="2"/>
</dbReference>
<evidence type="ECO:0000256" key="11">
    <source>
        <dbReference type="ARBA" id="ARBA00022857"/>
    </source>
</evidence>
<dbReference type="InterPro" id="IPR001986">
    <property type="entry name" value="Enolpyruvate_Tfrase_dom"/>
</dbReference>
<dbReference type="Pfam" id="PF00275">
    <property type="entry name" value="EPSP_synthase"/>
    <property type="match status" value="1"/>
</dbReference>
<dbReference type="EMBL" id="JADILZ010000002">
    <property type="protein sequence ID" value="MBO8477320.1"/>
    <property type="molecule type" value="Genomic_DNA"/>
</dbReference>
<feature type="binding site" evidence="15">
    <location>
        <position position="250"/>
    </location>
    <ligand>
        <name>3-phosphoshikimate</name>
        <dbReference type="ChEBI" id="CHEBI:145989"/>
    </ligand>
</feature>
<keyword evidence="12" id="KW-0560">Oxidoreductase</keyword>
<keyword evidence="7" id="KW-0547">Nucleotide-binding</keyword>
<feature type="binding site" evidence="15">
    <location>
        <position position="641"/>
    </location>
    <ligand>
        <name>phosphoenolpyruvate</name>
        <dbReference type="ChEBI" id="CHEBI:58702"/>
    </ligand>
</feature>
<evidence type="ECO:0000256" key="5">
    <source>
        <dbReference type="ARBA" id="ARBA00022679"/>
    </source>
</evidence>
<dbReference type="GO" id="GO:0009073">
    <property type="term" value="P:aromatic amino acid family biosynthetic process"/>
    <property type="evidence" value="ECO:0007669"/>
    <property type="project" value="UniProtKB-KW"/>
</dbReference>
<evidence type="ECO:0000259" key="16">
    <source>
        <dbReference type="Pfam" id="PF00275"/>
    </source>
</evidence>
<evidence type="ECO:0000256" key="7">
    <source>
        <dbReference type="ARBA" id="ARBA00022741"/>
    </source>
</evidence>
<dbReference type="EC" id="2.5.1.19" evidence="15"/>
<evidence type="ECO:0000256" key="15">
    <source>
        <dbReference type="HAMAP-Rule" id="MF_00210"/>
    </source>
</evidence>
<dbReference type="AlphaFoldDB" id="A0A9D9NL03"/>
<dbReference type="Pfam" id="PF01487">
    <property type="entry name" value="DHquinase_I"/>
    <property type="match status" value="1"/>
</dbReference>
<reference evidence="17" key="2">
    <citation type="journal article" date="2021" name="PeerJ">
        <title>Extensive microbial diversity within the chicken gut microbiome revealed by metagenomics and culture.</title>
        <authorList>
            <person name="Gilroy R."/>
            <person name="Ravi A."/>
            <person name="Getino M."/>
            <person name="Pursley I."/>
            <person name="Horton D.L."/>
            <person name="Alikhan N.F."/>
            <person name="Baker D."/>
            <person name="Gharbi K."/>
            <person name="Hall N."/>
            <person name="Watson M."/>
            <person name="Adriaenssens E.M."/>
            <person name="Foster-Nyarko E."/>
            <person name="Jarju S."/>
            <person name="Secka A."/>
            <person name="Antonio M."/>
            <person name="Oren A."/>
            <person name="Chaudhuri R.R."/>
            <person name="La Ragione R."/>
            <person name="Hildebrand F."/>
            <person name="Pallen M.J."/>
        </authorList>
    </citation>
    <scope>NUCLEOTIDE SEQUENCE</scope>
    <source>
        <strain evidence="17">2478</strain>
    </source>
</reference>
<dbReference type="GO" id="GO:0003866">
    <property type="term" value="F:3-phosphoshikimate 1-carboxyvinyltransferase activity"/>
    <property type="evidence" value="ECO:0007669"/>
    <property type="project" value="UniProtKB-UniRule"/>
</dbReference>
<feature type="binding site" evidence="15">
    <location>
        <position position="249"/>
    </location>
    <ligand>
        <name>3-phosphoshikimate</name>
        <dbReference type="ChEBI" id="CHEBI:145989"/>
    </ligand>
</feature>
<comment type="function">
    <text evidence="15">Catalyzes the transfer of the enolpyruvyl moiety of phosphoenolpyruvate (PEP) to the 5-hydroxyl of shikimate-3-phosphate (S3P) to produce enolpyruvyl shikimate-3-phosphate and inorganic phosphate.</text>
</comment>
<evidence type="ECO:0000256" key="8">
    <source>
        <dbReference type="ARBA" id="ARBA00022777"/>
    </source>
</evidence>
<evidence type="ECO:0000256" key="14">
    <source>
        <dbReference type="ARBA" id="ARBA00044633"/>
    </source>
</evidence>
<evidence type="ECO:0000256" key="12">
    <source>
        <dbReference type="ARBA" id="ARBA00023002"/>
    </source>
</evidence>
<dbReference type="SUPFAM" id="SSF55205">
    <property type="entry name" value="EPT/RTPC-like"/>
    <property type="match status" value="1"/>
</dbReference>
<dbReference type="InterPro" id="IPR001381">
    <property type="entry name" value="DHquinase_I"/>
</dbReference>
<dbReference type="CDD" id="cd01556">
    <property type="entry name" value="EPSP_synthase"/>
    <property type="match status" value="1"/>
</dbReference>
<organism evidence="17 18">
    <name type="scientific">Candidatus Cryptobacteroides excrementipullorum</name>
    <dbReference type="NCBI Taxonomy" id="2840761"/>
    <lineage>
        <taxon>Bacteria</taxon>
        <taxon>Pseudomonadati</taxon>
        <taxon>Bacteroidota</taxon>
        <taxon>Bacteroidia</taxon>
        <taxon>Bacteroidales</taxon>
        <taxon>Candidatus Cryptobacteroides</taxon>
    </lineage>
</organism>
<evidence type="ECO:0000256" key="9">
    <source>
        <dbReference type="ARBA" id="ARBA00022833"/>
    </source>
</evidence>
<dbReference type="HAMAP" id="MF_00210">
    <property type="entry name" value="EPSP_synth"/>
    <property type="match status" value="1"/>
</dbReference>
<feature type="binding site" evidence="15">
    <location>
        <position position="667"/>
    </location>
    <ligand>
        <name>phosphoenolpyruvate</name>
        <dbReference type="ChEBI" id="CHEBI:58702"/>
    </ligand>
</feature>
<dbReference type="GO" id="GO:0005737">
    <property type="term" value="C:cytoplasm"/>
    <property type="evidence" value="ECO:0007669"/>
    <property type="project" value="UniProtKB-SubCell"/>
</dbReference>
<feature type="active site" description="Proton acceptor" evidence="15">
    <location>
        <position position="559"/>
    </location>
</feature>
<proteinExistence type="inferred from homology"/>
<comment type="caution">
    <text evidence="17">The sequence shown here is derived from an EMBL/GenBank/DDBJ whole genome shotgun (WGS) entry which is preliminary data.</text>
</comment>
<keyword evidence="5 15" id="KW-0808">Transferase</keyword>
<keyword evidence="4 15" id="KW-0028">Amino-acid biosynthesis</keyword>
<feature type="domain" description="Enolpyruvate transferase" evidence="16">
    <location>
        <begin position="243"/>
        <end position="674"/>
    </location>
</feature>
<keyword evidence="15" id="KW-0963">Cytoplasm</keyword>
<feature type="binding site" evidence="15">
    <location>
        <position position="559"/>
    </location>
    <ligand>
        <name>3-phosphoshikimate</name>
        <dbReference type="ChEBI" id="CHEBI:145989"/>
    </ligand>
</feature>
<feature type="binding site" evidence="15">
    <location>
        <position position="590"/>
    </location>
    <ligand>
        <name>phosphoenolpyruvate</name>
        <dbReference type="ChEBI" id="CHEBI:58702"/>
    </ligand>
</feature>
<evidence type="ECO:0000256" key="3">
    <source>
        <dbReference type="ARBA" id="ARBA00009948"/>
    </source>
</evidence>
<comment type="caution">
    <text evidence="15">Lacks conserved residue(s) required for the propagation of feature annotation.</text>
</comment>
<feature type="binding site" evidence="15">
    <location>
        <position position="353"/>
    </location>
    <ligand>
        <name>phosphoenolpyruvate</name>
        <dbReference type="ChEBI" id="CHEBI:58702"/>
    </ligand>
</feature>
<comment type="cofactor">
    <cofactor evidence="1">
        <name>Zn(2+)</name>
        <dbReference type="ChEBI" id="CHEBI:29105"/>
    </cofactor>
</comment>
<evidence type="ECO:0000313" key="17">
    <source>
        <dbReference type="EMBL" id="MBO8477320.1"/>
    </source>
</evidence>
<dbReference type="GO" id="GO:0046872">
    <property type="term" value="F:metal ion binding"/>
    <property type="evidence" value="ECO:0007669"/>
    <property type="project" value="UniProtKB-KW"/>
</dbReference>
<evidence type="ECO:0000313" key="18">
    <source>
        <dbReference type="Proteomes" id="UP000823771"/>
    </source>
</evidence>
<dbReference type="PANTHER" id="PTHR21090:SF5">
    <property type="entry name" value="PENTAFUNCTIONAL AROM POLYPEPTIDE"/>
    <property type="match status" value="1"/>
</dbReference>
<keyword evidence="13 15" id="KW-0057">Aromatic amino acid biosynthesis</keyword>
<feature type="binding site" evidence="15">
    <location>
        <position position="324"/>
    </location>
    <ligand>
        <name>phosphoenolpyruvate</name>
        <dbReference type="ChEBI" id="CHEBI:58702"/>
    </ligand>
</feature>
<evidence type="ECO:0000256" key="6">
    <source>
        <dbReference type="ARBA" id="ARBA00022723"/>
    </source>
</evidence>
<dbReference type="PANTHER" id="PTHR21090">
    <property type="entry name" value="AROM/DEHYDROQUINATE SYNTHASE"/>
    <property type="match status" value="1"/>
</dbReference>
<dbReference type="GO" id="GO:0003855">
    <property type="term" value="F:3-dehydroquinate dehydratase activity"/>
    <property type="evidence" value="ECO:0007669"/>
    <property type="project" value="InterPro"/>
</dbReference>
<feature type="binding site" evidence="15">
    <location>
        <position position="586"/>
    </location>
    <ligand>
        <name>3-phosphoshikimate</name>
        <dbReference type="ChEBI" id="CHEBI:145989"/>
    </ligand>
</feature>
<evidence type="ECO:0000256" key="2">
    <source>
        <dbReference type="ARBA" id="ARBA00004811"/>
    </source>
</evidence>
<feature type="binding site" evidence="15">
    <location>
        <position position="399"/>
    </location>
    <ligand>
        <name>3-phosphoshikimate</name>
        <dbReference type="ChEBI" id="CHEBI:145989"/>
    </ligand>
</feature>
<dbReference type="GO" id="GO:0005524">
    <property type="term" value="F:ATP binding"/>
    <property type="evidence" value="ECO:0007669"/>
    <property type="project" value="UniProtKB-KW"/>
</dbReference>
<dbReference type="GO" id="GO:0009423">
    <property type="term" value="P:chorismate biosynthetic process"/>
    <property type="evidence" value="ECO:0007669"/>
    <property type="project" value="UniProtKB-UniRule"/>
</dbReference>
<keyword evidence="8" id="KW-0418">Kinase</keyword>
<reference evidence="17" key="1">
    <citation type="submission" date="2020-10" db="EMBL/GenBank/DDBJ databases">
        <authorList>
            <person name="Gilroy R."/>
        </authorList>
    </citation>
    <scope>NUCLEOTIDE SEQUENCE</scope>
    <source>
        <strain evidence="17">2478</strain>
    </source>
</reference>
<comment type="catalytic activity">
    <reaction evidence="14">
        <text>3-phosphoshikimate + phosphoenolpyruvate = 5-O-(1-carboxyvinyl)-3-phosphoshikimate + phosphate</text>
        <dbReference type="Rhea" id="RHEA:21256"/>
        <dbReference type="ChEBI" id="CHEBI:43474"/>
        <dbReference type="ChEBI" id="CHEBI:57701"/>
        <dbReference type="ChEBI" id="CHEBI:58702"/>
        <dbReference type="ChEBI" id="CHEBI:145989"/>
        <dbReference type="EC" id="2.5.1.19"/>
    </reaction>
    <physiologicalReaction direction="left-to-right" evidence="14">
        <dbReference type="Rhea" id="RHEA:21257"/>
    </physiologicalReaction>
</comment>
<sequence length="694" mass="74086">MICTTIHDRSGAEVLSLLRQCEMAEIRLDSCIMSPAEMEQCFMSDVPLVATCRISELMARNPSMSVSEAAGRSEDLLVKAIGYGAGYVDVEIEAPKEMSKRVATAARENGTEVIRSFHDFEGTDSAEALKAVVEKCMRHSGAIVKIVTTAQSESDVERVLALYSHFDPSRLIAFCMGETGRMSRLECLRKGAPFTYAAFHGSPEAAPGQWPDREMYRAVYGERRFFGYPGIGVSASDEPCACVIVPSSKSFTQRAVIAASLCDGTSRLHHYSDCGDNASAVSVARSLGACISMDGDTLVVKGPGRAAVSERLACGSSVHVGESGLLTRLMVPLVSVLGKGSATVTGEKTLLGRTLSGVAGIMEKFGVTVSGKDGDCRVPLSVEGNLVPGRTEFSGTDGSQLISGLLMALPLAGRNSSFLVHDPVSIPYMFITVDILRKFGVRISDELIGGDDFMLSEGDWDFCSDILFKIRGGQEYAPAEFNLEGDWSTAANFLVAAAIFGRAELSGLDTGSIQADLSIVDILMEAGASLSQYDGNDGNIYVQRAPLHSFTVDASQCPDLFPVISVLAAFCQGTSRISGVGRLSHKECDRGEAIIQMLRQMGVKAVISGDTLSIEGHSLVQRLLTGNLLKGGMYSSHHDHRMAMALAVASLGADSPVEIDDTGCVSKSCPSFFELFSTLERGPARCNLESDIHD</sequence>
<dbReference type="GO" id="GO:0008652">
    <property type="term" value="P:amino acid biosynthetic process"/>
    <property type="evidence" value="ECO:0007669"/>
    <property type="project" value="UniProtKB-KW"/>
</dbReference>
<comment type="pathway">
    <text evidence="2 15">Metabolic intermediate biosynthesis; chorismate biosynthesis; chorismate from D-erythrose 4-phosphate and phosphoenolpyruvate: step 6/7.</text>
</comment>
<gene>
    <name evidence="15 17" type="primary">aroA</name>
    <name evidence="17" type="ORF">IAB80_00210</name>
</gene>
<accession>A0A9D9NL03</accession>
<dbReference type="InterPro" id="IPR013792">
    <property type="entry name" value="RNA3'P_cycl/enolpyr_Trfase_a/b"/>
</dbReference>
<evidence type="ECO:0000256" key="1">
    <source>
        <dbReference type="ARBA" id="ARBA00001947"/>
    </source>
</evidence>
<dbReference type="Gene3D" id="3.20.20.70">
    <property type="entry name" value="Aldolase class I"/>
    <property type="match status" value="1"/>
</dbReference>
<dbReference type="Proteomes" id="UP000823771">
    <property type="component" value="Unassembled WGS sequence"/>
</dbReference>
<keyword evidence="9" id="KW-0862">Zinc</keyword>
<dbReference type="GO" id="GO:0016301">
    <property type="term" value="F:kinase activity"/>
    <property type="evidence" value="ECO:0007669"/>
    <property type="project" value="UniProtKB-KW"/>
</dbReference>
<dbReference type="NCBIfam" id="TIGR01356">
    <property type="entry name" value="aroA"/>
    <property type="match status" value="1"/>
</dbReference>
<evidence type="ECO:0000256" key="10">
    <source>
        <dbReference type="ARBA" id="ARBA00022840"/>
    </source>
</evidence>
<feature type="binding site" evidence="15">
    <location>
        <position position="400"/>
    </location>
    <ligand>
        <name>3-phosphoshikimate</name>
        <dbReference type="ChEBI" id="CHEBI:145989"/>
    </ligand>
</feature>
<dbReference type="InterPro" id="IPR006264">
    <property type="entry name" value="EPSP_synthase"/>
</dbReference>
<dbReference type="InterPro" id="IPR036968">
    <property type="entry name" value="Enolpyruvate_Tfrase_sf"/>
</dbReference>
<keyword evidence="11" id="KW-0521">NADP</keyword>
<evidence type="ECO:0000256" key="13">
    <source>
        <dbReference type="ARBA" id="ARBA00023141"/>
    </source>
</evidence>
<feature type="binding site" evidence="15">
    <location>
        <position position="400"/>
    </location>
    <ligand>
        <name>phosphoenolpyruvate</name>
        <dbReference type="ChEBI" id="CHEBI:58702"/>
    </ligand>
</feature>
<comment type="subunit">
    <text evidence="15">Monomer.</text>
</comment>
<dbReference type="CDD" id="cd00502">
    <property type="entry name" value="DHQase_I"/>
    <property type="match status" value="1"/>
</dbReference>
<dbReference type="InterPro" id="IPR013785">
    <property type="entry name" value="Aldolase_TIM"/>
</dbReference>
<feature type="binding site" evidence="15">
    <location>
        <position position="249"/>
    </location>
    <ligand>
        <name>phosphoenolpyruvate</name>
        <dbReference type="ChEBI" id="CHEBI:58702"/>
    </ligand>
</feature>
<dbReference type="GO" id="GO:0016491">
    <property type="term" value="F:oxidoreductase activity"/>
    <property type="evidence" value="ECO:0007669"/>
    <property type="project" value="UniProtKB-KW"/>
</dbReference>
<dbReference type="SUPFAM" id="SSF51569">
    <property type="entry name" value="Aldolase"/>
    <property type="match status" value="1"/>
</dbReference>
<keyword evidence="6" id="KW-0479">Metal-binding</keyword>
<protein>
    <recommendedName>
        <fullName evidence="15">3-phosphoshikimate 1-carboxyvinyltransferase</fullName>
        <ecNumber evidence="15">2.5.1.19</ecNumber>
    </recommendedName>
    <alternativeName>
        <fullName evidence="15">5-enolpyruvylshikimate-3-phosphate synthase</fullName>
        <shortName evidence="15">EPSP synthase</shortName>
        <shortName evidence="15">EPSPS</shortName>
    </alternativeName>
</protein>
<evidence type="ECO:0000256" key="4">
    <source>
        <dbReference type="ARBA" id="ARBA00022605"/>
    </source>
</evidence>
<keyword evidence="10" id="KW-0067">ATP-binding</keyword>
<name>A0A9D9NL03_9BACT</name>
<comment type="similarity">
    <text evidence="3 15">Belongs to the EPSP synthase family.</text>
</comment>
<feature type="binding site" evidence="15">
    <location>
        <position position="254"/>
    </location>
    <ligand>
        <name>3-phosphoshikimate</name>
        <dbReference type="ChEBI" id="CHEBI:145989"/>
    </ligand>
</feature>
<comment type="subcellular location">
    <subcellularLocation>
        <location evidence="15">Cytoplasm</location>
    </subcellularLocation>
</comment>